<dbReference type="Proteomes" id="UP000186883">
    <property type="component" value="Unassembled WGS sequence"/>
</dbReference>
<evidence type="ECO:0000256" key="1">
    <source>
        <dbReference type="SAM" id="Phobius"/>
    </source>
</evidence>
<dbReference type="EMBL" id="LOBU02000006">
    <property type="protein sequence ID" value="OKA10011.1"/>
    <property type="molecule type" value="Genomic_DNA"/>
</dbReference>
<dbReference type="EMBL" id="LQCI01000051">
    <property type="protein sequence ID" value="KZB79673.1"/>
    <property type="molecule type" value="Genomic_DNA"/>
</dbReference>
<evidence type="ECO:0000313" key="4">
    <source>
        <dbReference type="Proteomes" id="UP000076321"/>
    </source>
</evidence>
<protein>
    <recommendedName>
        <fullName evidence="6">DUF1232 domain-containing protein</fullName>
    </recommendedName>
</protein>
<keyword evidence="1" id="KW-1133">Transmembrane helix</keyword>
<dbReference type="AlphaFoldDB" id="A0A154M594"/>
<evidence type="ECO:0000313" key="2">
    <source>
        <dbReference type="EMBL" id="KZB79673.1"/>
    </source>
</evidence>
<dbReference type="Proteomes" id="UP000076321">
    <property type="component" value="Unassembled WGS sequence"/>
</dbReference>
<name>A0A154M594_9PSEU</name>
<keyword evidence="5" id="KW-1185">Reference proteome</keyword>
<reference evidence="2 4" key="1">
    <citation type="submission" date="2015-12" db="EMBL/GenBank/DDBJ databases">
        <title>Amycolatopsis regifaucium genome sequencing and assembly.</title>
        <authorList>
            <person name="Mayilraj S."/>
        </authorList>
    </citation>
    <scope>NUCLEOTIDE SEQUENCE [LARGE SCALE GENOMIC DNA]</scope>
    <source>
        <strain evidence="2 4">GY080</strain>
    </source>
</reference>
<keyword evidence="1" id="KW-0472">Membrane</keyword>
<organism evidence="2 4">
    <name type="scientific">Amycolatopsis regifaucium</name>
    <dbReference type="NCBI Taxonomy" id="546365"/>
    <lineage>
        <taxon>Bacteria</taxon>
        <taxon>Bacillati</taxon>
        <taxon>Actinomycetota</taxon>
        <taxon>Actinomycetes</taxon>
        <taxon>Pseudonocardiales</taxon>
        <taxon>Pseudonocardiaceae</taxon>
        <taxon>Amycolatopsis</taxon>
    </lineage>
</organism>
<comment type="caution">
    <text evidence="2">The sequence shown here is derived from an EMBL/GenBank/DDBJ whole genome shotgun (WGS) entry which is preliminary data.</text>
</comment>
<evidence type="ECO:0000313" key="5">
    <source>
        <dbReference type="Proteomes" id="UP000186883"/>
    </source>
</evidence>
<reference evidence="3 5" key="2">
    <citation type="submission" date="2016-11" db="EMBL/GenBank/DDBJ databases">
        <title>Genome sequencing of Amycolatopsis regifaucium.</title>
        <authorList>
            <person name="Mayilraj S."/>
            <person name="Kaur N."/>
        </authorList>
    </citation>
    <scope>NUCLEOTIDE SEQUENCE [LARGE SCALE GENOMIC DNA]</scope>
    <source>
        <strain evidence="3 5">GY080</strain>
    </source>
</reference>
<evidence type="ECO:0000313" key="3">
    <source>
        <dbReference type="EMBL" id="OKA10011.1"/>
    </source>
</evidence>
<accession>A0A154M594</accession>
<feature type="transmembrane region" description="Helical" evidence="1">
    <location>
        <begin position="6"/>
        <end position="28"/>
    </location>
</feature>
<dbReference type="OrthoDB" id="4332048at2"/>
<sequence length="98" mass="10980">MESLWTTLGVVAVVVVVVLVVVALFLVVKLVRKHRQVHQPGTPVPTKVAYWVSLAYTVFPFDLLPDPVYFDDVVVLTSGLVYVSRSLTKKARDDRREA</sequence>
<keyword evidence="1" id="KW-0812">Transmembrane</keyword>
<evidence type="ECO:0008006" key="6">
    <source>
        <dbReference type="Google" id="ProtNLM"/>
    </source>
</evidence>
<proteinExistence type="predicted"/>
<gene>
    <name evidence="3" type="ORF">ATP06_0206610</name>
    <name evidence="2" type="ORF">AVL48_14805</name>
</gene>